<dbReference type="GO" id="GO:0001665">
    <property type="term" value="F:alpha-N-acetylgalactosaminide alpha-2,6-sialyltransferase activity"/>
    <property type="evidence" value="ECO:0007669"/>
    <property type="project" value="UniProtKB-EC"/>
</dbReference>
<evidence type="ECO:0000256" key="6">
    <source>
        <dbReference type="ARBA" id="ARBA00022692"/>
    </source>
</evidence>
<dbReference type="PANTHER" id="PTHR45941:SF4">
    <property type="entry name" value="ST6 N-ACETYLGALACTOSAMINIDE ALPHA-2,6-SIALYLTRANSFERASE 2"/>
    <property type="match status" value="1"/>
</dbReference>
<keyword evidence="12" id="KW-0325">Glycoprotein</keyword>
<keyword evidence="9" id="KW-0333">Golgi apparatus</keyword>
<keyword evidence="6" id="KW-0812">Transmembrane</keyword>
<keyword evidence="5" id="KW-0808">Transferase</keyword>
<sequence>MRRPPGGCCWPLALVLCSGRCARGTGLLLTLLAVLLLLPTQRSLLLQLSRYGGAVGWEWCGPPAMVLFCSRAILPWGMINPEPACACPPCGCCARCSSWPWPEAQRGGSEPSSCFLLCGVGMAPRCPDGRGQSHSSTTCACPEPPLHLLLYGAGEGDRTPLHPSWPPLSSRRAPVHHRATTTAAPERVTQAARPSPVPRMPPELGDTYGQDETYSSSGCPNSIRKKIGATEFGATFLPTIPVLQWARHAREDEYQRLCRYGGAHGWKNIPWDVLKSSLSLLNASSSALLFDIHPLATRCTRCAVVGNGGILHGSGMGPTIDAHDYVFRVNGAITEGFERDVGSRTSFYVFSTNTMVNSLHSYAADGFRHPPQTPETCYVFLPDHDRDYLLLRATLSQQRVDSGQEEGVHPREFFGEDLQAGKFRMLHPDFIRYLRNRFLRSHILATPLWQLYRPSTGAVMLLMAIHTCDQVSAFGFMTPGYRAYSDHYFDRGHKEVSFFINHDLRMEMQLWQRLQRSGILWLYTGSEGT</sequence>
<evidence type="ECO:0000256" key="7">
    <source>
        <dbReference type="ARBA" id="ARBA00022968"/>
    </source>
</evidence>
<keyword evidence="4" id="KW-0328">Glycosyltransferase</keyword>
<comment type="catalytic activity">
    <reaction evidence="15">
        <text>a 3-O-[N-acetyl-alpha-neuraminyl-(2-&gt;3)-beta-D-galactosyl-(1-&gt;3)-N-acetyl-alpha-D-galactosaminyl]-L-threonyl-[protein] + CMP-N-acetyl-beta-neuraminate = a 3-O-{alpha-Neu5Ac-(2-&gt;3)-beta-D-Gal-(1-&gt;3)-[alpha-Neu5Ac-(2-&gt;6)]-alpha-D-GalNAc}-L-threonyl-[protein] + CMP + H(+)</text>
        <dbReference type="Rhea" id="RHEA:81659"/>
        <dbReference type="Rhea" id="RHEA-COMP:14417"/>
        <dbReference type="Rhea" id="RHEA-COMP:16763"/>
        <dbReference type="ChEBI" id="CHEBI:15378"/>
        <dbReference type="ChEBI" id="CHEBI:57812"/>
        <dbReference type="ChEBI" id="CHEBI:60377"/>
        <dbReference type="ChEBI" id="CHEBI:139598"/>
        <dbReference type="ChEBI" id="CHEBI:156398"/>
    </reaction>
    <physiologicalReaction direction="left-to-right" evidence="15">
        <dbReference type="Rhea" id="RHEA:81660"/>
    </physiologicalReaction>
</comment>
<comment type="pathway">
    <text evidence="2">Protein modification; protein glycosylation.</text>
</comment>
<dbReference type="AlphaFoldDB" id="A0A8C9FH09"/>
<evidence type="ECO:0000256" key="16">
    <source>
        <dbReference type="ARBA" id="ARBA00052285"/>
    </source>
</evidence>
<keyword evidence="19" id="KW-1185">Reference proteome</keyword>
<dbReference type="Proteomes" id="UP000694428">
    <property type="component" value="Unplaced"/>
</dbReference>
<keyword evidence="10" id="KW-0472">Membrane</keyword>
<comment type="similarity">
    <text evidence="3">Belongs to the glycosyltransferase 29 family.</text>
</comment>
<dbReference type="Ensembl" id="ENSPSTT00000015298.1">
    <property type="protein sequence ID" value="ENSPSTP00000014580.1"/>
    <property type="gene ID" value="ENSPSTG00000010326.1"/>
</dbReference>
<dbReference type="InterPro" id="IPR001675">
    <property type="entry name" value="Glyco_trans_29"/>
</dbReference>
<reference evidence="18" key="1">
    <citation type="submission" date="2025-08" db="UniProtKB">
        <authorList>
            <consortium name="Ensembl"/>
        </authorList>
    </citation>
    <scope>IDENTIFICATION</scope>
</reference>
<comment type="catalytic activity">
    <reaction evidence="13">
        <text>a beta-D-galactosyl-(1-&gt;3)-N-acetyl-alpha-D-galactosaminyl derivative + CMP-N-acetyl-beta-neuraminate = a beta-D-galactosyl-(1-&gt;3)-[N-acetyl-alpha-neuraminyl-(2-&gt;6)]-N-acetyl-alpha-D-galactosaminyl derivative + CMP + H(+)</text>
        <dbReference type="Rhea" id="RHEA:11136"/>
        <dbReference type="ChEBI" id="CHEBI:15378"/>
        <dbReference type="ChEBI" id="CHEBI:57812"/>
        <dbReference type="ChEBI" id="CHEBI:60377"/>
        <dbReference type="ChEBI" id="CHEBI:133470"/>
        <dbReference type="ChEBI" id="CHEBI:140764"/>
        <dbReference type="EC" id="2.4.3.3"/>
    </reaction>
    <physiologicalReaction direction="left-to-right" evidence="13">
        <dbReference type="Rhea" id="RHEA:11137"/>
    </physiologicalReaction>
</comment>
<evidence type="ECO:0000256" key="11">
    <source>
        <dbReference type="ARBA" id="ARBA00023157"/>
    </source>
</evidence>
<dbReference type="GO" id="GO:0000139">
    <property type="term" value="C:Golgi membrane"/>
    <property type="evidence" value="ECO:0007669"/>
    <property type="project" value="UniProtKB-SubCell"/>
</dbReference>
<name>A0A8C9FH09_PAVCR</name>
<dbReference type="Gene3D" id="3.90.1480.20">
    <property type="entry name" value="Glycosyl transferase family 29"/>
    <property type="match status" value="1"/>
</dbReference>
<comment type="catalytic activity">
    <reaction evidence="16">
        <text>a 3-O-[N-acetyl-alpha-D-galactosaminyl]-L-threonyl-[protein] + CMP-N-acetyl-beta-neuraminate = a 3-O-[N-acetyl-alpha-neuraminosyl-(2-&gt;6)-N-acetyl-alpha-D-galactosaminyl]-L-threonyl-[protein] + CMP + H(+)</text>
        <dbReference type="Rhea" id="RHEA:81643"/>
        <dbReference type="Rhea" id="RHEA-COMP:11689"/>
        <dbReference type="Rhea" id="RHEA-COMP:19720"/>
        <dbReference type="ChEBI" id="CHEBI:15378"/>
        <dbReference type="ChEBI" id="CHEBI:57812"/>
        <dbReference type="ChEBI" id="CHEBI:60377"/>
        <dbReference type="ChEBI" id="CHEBI:87075"/>
        <dbReference type="ChEBI" id="CHEBI:231970"/>
    </reaction>
    <physiologicalReaction direction="left-to-right" evidence="16">
        <dbReference type="Rhea" id="RHEA:81644"/>
    </physiologicalReaction>
</comment>
<evidence type="ECO:0000256" key="14">
    <source>
        <dbReference type="ARBA" id="ARBA00039109"/>
    </source>
</evidence>
<accession>A0A8C9FH09</accession>
<dbReference type="InterPro" id="IPR038578">
    <property type="entry name" value="GT29-like_sf"/>
</dbReference>
<evidence type="ECO:0000256" key="10">
    <source>
        <dbReference type="ARBA" id="ARBA00023136"/>
    </source>
</evidence>
<evidence type="ECO:0000256" key="9">
    <source>
        <dbReference type="ARBA" id="ARBA00023034"/>
    </source>
</evidence>
<evidence type="ECO:0000256" key="8">
    <source>
        <dbReference type="ARBA" id="ARBA00022989"/>
    </source>
</evidence>
<evidence type="ECO:0000256" key="4">
    <source>
        <dbReference type="ARBA" id="ARBA00022676"/>
    </source>
</evidence>
<evidence type="ECO:0000256" key="12">
    <source>
        <dbReference type="ARBA" id="ARBA00023180"/>
    </source>
</evidence>
<evidence type="ECO:0000256" key="15">
    <source>
        <dbReference type="ARBA" id="ARBA00050664"/>
    </source>
</evidence>
<evidence type="ECO:0000256" key="17">
    <source>
        <dbReference type="SAM" id="MobiDB-lite"/>
    </source>
</evidence>
<evidence type="ECO:0000313" key="18">
    <source>
        <dbReference type="Ensembl" id="ENSPSTP00000014580.1"/>
    </source>
</evidence>
<evidence type="ECO:0000256" key="13">
    <source>
        <dbReference type="ARBA" id="ARBA00036348"/>
    </source>
</evidence>
<keyword evidence="8" id="KW-1133">Transmembrane helix</keyword>
<evidence type="ECO:0000256" key="5">
    <source>
        <dbReference type="ARBA" id="ARBA00022679"/>
    </source>
</evidence>
<protein>
    <recommendedName>
        <fullName evidence="14">alpha-N-acetylgalactosaminide alpha-2,6-sialyltransferase</fullName>
        <ecNumber evidence="14">2.4.3.3</ecNumber>
    </recommendedName>
</protein>
<dbReference type="EC" id="2.4.3.3" evidence="14"/>
<organism evidence="18 19">
    <name type="scientific">Pavo cristatus</name>
    <name type="common">Indian peafowl</name>
    <name type="synonym">Blue peafowl</name>
    <dbReference type="NCBI Taxonomy" id="9049"/>
    <lineage>
        <taxon>Eukaryota</taxon>
        <taxon>Metazoa</taxon>
        <taxon>Chordata</taxon>
        <taxon>Craniata</taxon>
        <taxon>Vertebrata</taxon>
        <taxon>Euteleostomi</taxon>
        <taxon>Archelosauria</taxon>
        <taxon>Archosauria</taxon>
        <taxon>Dinosauria</taxon>
        <taxon>Saurischia</taxon>
        <taxon>Theropoda</taxon>
        <taxon>Coelurosauria</taxon>
        <taxon>Aves</taxon>
        <taxon>Neognathae</taxon>
        <taxon>Galloanserae</taxon>
        <taxon>Galliformes</taxon>
        <taxon>Phasianidae</taxon>
        <taxon>Phasianinae</taxon>
        <taxon>Pavo</taxon>
    </lineage>
</organism>
<keyword evidence="11" id="KW-1015">Disulfide bond</keyword>
<reference evidence="18" key="2">
    <citation type="submission" date="2025-09" db="UniProtKB">
        <authorList>
            <consortium name="Ensembl"/>
        </authorList>
    </citation>
    <scope>IDENTIFICATION</scope>
</reference>
<evidence type="ECO:0000313" key="19">
    <source>
        <dbReference type="Proteomes" id="UP000694428"/>
    </source>
</evidence>
<feature type="region of interest" description="Disordered" evidence="17">
    <location>
        <begin position="160"/>
        <end position="202"/>
    </location>
</feature>
<evidence type="ECO:0000256" key="2">
    <source>
        <dbReference type="ARBA" id="ARBA00004922"/>
    </source>
</evidence>
<dbReference type="PANTHER" id="PTHR45941">
    <property type="entry name" value="ALPHA-N-ACETYLGALACTOSAMINIDE ALPHA-2,6-SIALYLTRANSFERASE 2-LIKE-RELATED"/>
    <property type="match status" value="1"/>
</dbReference>
<dbReference type="Pfam" id="PF00777">
    <property type="entry name" value="Glyco_transf_29"/>
    <property type="match status" value="1"/>
</dbReference>
<evidence type="ECO:0000256" key="1">
    <source>
        <dbReference type="ARBA" id="ARBA00004323"/>
    </source>
</evidence>
<proteinExistence type="inferred from homology"/>
<comment type="subcellular location">
    <subcellularLocation>
        <location evidence="1">Golgi apparatus membrane</location>
        <topology evidence="1">Single-pass type II membrane protein</topology>
    </subcellularLocation>
</comment>
<keyword evidence="7" id="KW-0735">Signal-anchor</keyword>
<evidence type="ECO:0000256" key="3">
    <source>
        <dbReference type="ARBA" id="ARBA00006003"/>
    </source>
</evidence>